<dbReference type="InParanoid" id="G8ZRB0"/>
<accession>G8ZRB0</accession>
<keyword evidence="5" id="KW-0963">Cytoplasm</keyword>
<dbReference type="GO" id="GO:0051666">
    <property type="term" value="P:actin cortical patch localization"/>
    <property type="evidence" value="ECO:0007669"/>
    <property type="project" value="EnsemblFungi"/>
</dbReference>
<dbReference type="eggNOG" id="KOG0929">
    <property type="taxonomic scope" value="Eukaryota"/>
</dbReference>
<dbReference type="FunCoup" id="G8ZRB0">
    <property type="interactions" value="26"/>
</dbReference>
<keyword evidence="13" id="KW-1185">Reference proteome</keyword>
<evidence type="ECO:0000256" key="3">
    <source>
        <dbReference type="ARBA" id="ARBA00004496"/>
    </source>
</evidence>
<dbReference type="InterPro" id="IPR056468">
    <property type="entry name" value="PH_GEF_YEL1"/>
</dbReference>
<dbReference type="Pfam" id="PF01369">
    <property type="entry name" value="Sec7"/>
    <property type="match status" value="1"/>
</dbReference>
<name>G8ZRB0_TORDE</name>
<evidence type="ECO:0000256" key="9">
    <source>
        <dbReference type="ARBA" id="ARBA00038404"/>
    </source>
</evidence>
<dbReference type="HOGENOM" id="CLU_017717_0_0_1"/>
<dbReference type="GO" id="GO:0005934">
    <property type="term" value="C:cellular bud tip"/>
    <property type="evidence" value="ECO:0007669"/>
    <property type="project" value="UniProtKB-SubCell"/>
</dbReference>
<protein>
    <recommendedName>
        <fullName evidence="10">Guanine-nucleotide exchange factor YEL1</fullName>
    </recommendedName>
</protein>
<dbReference type="SUPFAM" id="SSF48425">
    <property type="entry name" value="Sec7 domain"/>
    <property type="match status" value="1"/>
</dbReference>
<dbReference type="GeneID" id="11500387"/>
<keyword evidence="4" id="KW-1003">Cell membrane</keyword>
<comment type="subcellular location">
    <subcellularLocation>
        <location evidence="2">Bud neck</location>
    </subcellularLocation>
    <subcellularLocation>
        <location evidence="8">Bud tip</location>
    </subcellularLocation>
    <subcellularLocation>
        <location evidence="1">Cell membrane</location>
        <topology evidence="1">Peripheral membrane protein</topology>
    </subcellularLocation>
    <subcellularLocation>
        <location evidence="3">Cytoplasm</location>
    </subcellularLocation>
</comment>
<dbReference type="EMBL" id="HE616744">
    <property type="protein sequence ID" value="CCE91052.1"/>
    <property type="molecule type" value="Genomic_DNA"/>
</dbReference>
<evidence type="ECO:0000256" key="5">
    <source>
        <dbReference type="ARBA" id="ARBA00022490"/>
    </source>
</evidence>
<evidence type="ECO:0000256" key="2">
    <source>
        <dbReference type="ARBA" id="ARBA00004266"/>
    </source>
</evidence>
<dbReference type="AlphaFoldDB" id="G8ZRB0"/>
<dbReference type="OrthoDB" id="2157641at2759"/>
<dbReference type="InterPro" id="IPR000904">
    <property type="entry name" value="Sec7_dom"/>
</dbReference>
<evidence type="ECO:0000256" key="10">
    <source>
        <dbReference type="ARBA" id="ARBA00040041"/>
    </source>
</evidence>
<evidence type="ECO:0000256" key="1">
    <source>
        <dbReference type="ARBA" id="ARBA00004202"/>
    </source>
</evidence>
<dbReference type="InterPro" id="IPR035999">
    <property type="entry name" value="Sec7_dom_sf"/>
</dbReference>
<dbReference type="STRING" id="1076872.G8ZRB0"/>
<keyword evidence="6" id="KW-0344">Guanine-nucleotide releasing factor</keyword>
<comment type="similarity">
    <text evidence="9">Belongs to the YEL1 family.</text>
</comment>
<dbReference type="GO" id="GO:0010513">
    <property type="term" value="P:positive regulation of phosphatidylinositol biosynthetic process"/>
    <property type="evidence" value="ECO:0007669"/>
    <property type="project" value="EnsemblFungi"/>
</dbReference>
<dbReference type="SMART" id="SM00222">
    <property type="entry name" value="Sec7"/>
    <property type="match status" value="1"/>
</dbReference>
<sequence length="591" mass="67851">MGAGGRSYMVESPKISDIHGLVNEERSEGVAVQIAQGTFDEVDYRDYANYLGAEDMLETLRSFIGILRPLPESLLESLRRLVSEIYFIAEAQNIDRILEELSRQWVEEHPHSFWGCHYKLCHIVFFSLLILNSDLYNDNSVGKFSRSQFIENTLYALNKEAKATGYTLDEVEFLIEEQLGAYYDQLKSAGLPLCTREASRPSSRSNLQLHRRSSRFSMRSATLNTLEITESNNASLGSGSSSKAIQRESNFTSNWKFHHNKPLPRLYYVEAFGHPGSGPLWSIDAMIRLCDGDLTRSKPEDETRRDPKALFKWFARSKPKSLFEDIKLPMAFLDGRTRWIKTRVRVFEGRIYIFRLKSASGPRAEAQQDLDCLRRNSSQYFVYNLFEAVATVVQENVVQSHGLLTKDHCLRGNFTLTLPSGLQTGTTVLEFQTHTVSEAYDFVQCINCWAARITSVPTTQLEIVSNEEYGWSQQLLTSGIEPQNLDKLRLSHWKPLLSMGALYDELNDTTDQPDLETRLSDLKNFTQILQQEIDNHNRIKSSMIDLWGQSKQFDTALENWNKKYLYLNEISEKSSKYLQALQLAHNTFQQQ</sequence>
<dbReference type="KEGG" id="tdl:TDEL_0C01630"/>
<dbReference type="PROSITE" id="PS50190">
    <property type="entry name" value="SEC7"/>
    <property type="match status" value="1"/>
</dbReference>
<dbReference type="GO" id="GO:0032012">
    <property type="term" value="P:regulation of ARF protein signal transduction"/>
    <property type="evidence" value="ECO:0007669"/>
    <property type="project" value="InterPro"/>
</dbReference>
<evidence type="ECO:0000256" key="4">
    <source>
        <dbReference type="ARBA" id="ARBA00022475"/>
    </source>
</evidence>
<evidence type="ECO:0000313" key="13">
    <source>
        <dbReference type="Proteomes" id="UP000005627"/>
    </source>
</evidence>
<dbReference type="Proteomes" id="UP000005627">
    <property type="component" value="Chromosome 3"/>
</dbReference>
<keyword evidence="7" id="KW-0472">Membrane</keyword>
<dbReference type="RefSeq" id="XP_003680263.1">
    <property type="nucleotide sequence ID" value="XM_003680215.1"/>
</dbReference>
<dbReference type="GO" id="GO:0005737">
    <property type="term" value="C:cytoplasm"/>
    <property type="evidence" value="ECO:0007669"/>
    <property type="project" value="UniProtKB-SubCell"/>
</dbReference>
<proteinExistence type="inferred from homology"/>
<dbReference type="GO" id="GO:0005085">
    <property type="term" value="F:guanyl-nucleotide exchange factor activity"/>
    <property type="evidence" value="ECO:0007669"/>
    <property type="project" value="UniProtKB-KW"/>
</dbReference>
<evidence type="ECO:0000256" key="8">
    <source>
        <dbReference type="ARBA" id="ARBA00037853"/>
    </source>
</evidence>
<dbReference type="Pfam" id="PF23633">
    <property type="entry name" value="PH_GEF_YEL1"/>
    <property type="match status" value="1"/>
</dbReference>
<dbReference type="GO" id="GO:0005886">
    <property type="term" value="C:plasma membrane"/>
    <property type="evidence" value="ECO:0007669"/>
    <property type="project" value="UniProtKB-SubCell"/>
</dbReference>
<organism evidence="12 13">
    <name type="scientific">Torulaspora delbrueckii</name>
    <name type="common">Yeast</name>
    <name type="synonym">Candida colliculosa</name>
    <dbReference type="NCBI Taxonomy" id="4950"/>
    <lineage>
        <taxon>Eukaryota</taxon>
        <taxon>Fungi</taxon>
        <taxon>Dikarya</taxon>
        <taxon>Ascomycota</taxon>
        <taxon>Saccharomycotina</taxon>
        <taxon>Saccharomycetes</taxon>
        <taxon>Saccharomycetales</taxon>
        <taxon>Saccharomycetaceae</taxon>
        <taxon>Torulaspora</taxon>
    </lineage>
</organism>
<gene>
    <name evidence="12" type="primary">TDEL0C01630</name>
    <name evidence="12" type="ORF">TDEL_0C01630</name>
</gene>
<evidence type="ECO:0000256" key="7">
    <source>
        <dbReference type="ARBA" id="ARBA00023136"/>
    </source>
</evidence>
<reference evidence="12 13" key="1">
    <citation type="journal article" date="2011" name="Proc. Natl. Acad. Sci. U.S.A.">
        <title>Evolutionary erosion of yeast sex chromosomes by mating-type switching accidents.</title>
        <authorList>
            <person name="Gordon J.L."/>
            <person name="Armisen D."/>
            <person name="Proux-Wera E."/>
            <person name="Oheigeartaigh S.S."/>
            <person name="Byrne K.P."/>
            <person name="Wolfe K.H."/>
        </authorList>
    </citation>
    <scope>NUCLEOTIDE SEQUENCE [LARGE SCALE GENOMIC DNA]</scope>
    <source>
        <strain evidence="13">ATCC 10662 / CBS 1146 / NBRC 0425 / NCYC 2629 / NRRL Y-866</strain>
    </source>
</reference>
<evidence type="ECO:0000313" key="12">
    <source>
        <dbReference type="EMBL" id="CCE91052.1"/>
    </source>
</evidence>
<dbReference type="InterPro" id="IPR023394">
    <property type="entry name" value="Sec7_C_sf"/>
</dbReference>
<dbReference type="GO" id="GO:0005935">
    <property type="term" value="C:cellular bud neck"/>
    <property type="evidence" value="ECO:0007669"/>
    <property type="project" value="UniProtKB-SubCell"/>
</dbReference>
<evidence type="ECO:0000259" key="11">
    <source>
        <dbReference type="PROSITE" id="PS50190"/>
    </source>
</evidence>
<feature type="domain" description="SEC7" evidence="11">
    <location>
        <begin position="5"/>
        <end position="189"/>
    </location>
</feature>
<evidence type="ECO:0000256" key="6">
    <source>
        <dbReference type="ARBA" id="ARBA00022658"/>
    </source>
</evidence>
<dbReference type="GO" id="GO:0008104">
    <property type="term" value="P:intracellular protein localization"/>
    <property type="evidence" value="ECO:0007669"/>
    <property type="project" value="EnsemblFungi"/>
</dbReference>
<dbReference type="Gene3D" id="1.10.1000.11">
    <property type="entry name" value="Arf Nucleotide-binding Site Opener,domain 2"/>
    <property type="match status" value="1"/>
</dbReference>